<feature type="compositionally biased region" description="Low complexity" evidence="8">
    <location>
        <begin position="488"/>
        <end position="503"/>
    </location>
</feature>
<evidence type="ECO:0000313" key="10">
    <source>
        <dbReference type="EMBL" id="KAJ3650301.1"/>
    </source>
</evidence>
<dbReference type="GO" id="GO:0008270">
    <property type="term" value="F:zinc ion binding"/>
    <property type="evidence" value="ECO:0007669"/>
    <property type="project" value="UniProtKB-KW"/>
</dbReference>
<dbReference type="Gene3D" id="3.30.160.60">
    <property type="entry name" value="Classic Zinc Finger"/>
    <property type="match status" value="2"/>
</dbReference>
<reference evidence="10" key="1">
    <citation type="journal article" date="2023" name="G3 (Bethesda)">
        <title>Whole genome assemblies of Zophobas morio and Tenebrio molitor.</title>
        <authorList>
            <person name="Kaur S."/>
            <person name="Stinson S.A."/>
            <person name="diCenzo G.C."/>
        </authorList>
    </citation>
    <scope>NUCLEOTIDE SEQUENCE</scope>
    <source>
        <strain evidence="10">QUZm001</strain>
    </source>
</reference>
<dbReference type="Pfam" id="PF13913">
    <property type="entry name" value="zf-C2HC_2"/>
    <property type="match status" value="2"/>
</dbReference>
<comment type="similarity">
    <text evidence="1">Belongs to the ZC2HC1 family.</text>
</comment>
<evidence type="ECO:0000256" key="7">
    <source>
        <dbReference type="SAM" id="Coils"/>
    </source>
</evidence>
<feature type="compositionally biased region" description="Polar residues" evidence="8">
    <location>
        <begin position="273"/>
        <end position="312"/>
    </location>
</feature>
<evidence type="ECO:0000256" key="6">
    <source>
        <dbReference type="PROSITE-ProRule" id="PRU01371"/>
    </source>
</evidence>
<keyword evidence="11" id="KW-1185">Reference proteome</keyword>
<keyword evidence="2" id="KW-0479">Metal-binding</keyword>
<evidence type="ECO:0000256" key="5">
    <source>
        <dbReference type="ARBA" id="ARBA00023054"/>
    </source>
</evidence>
<dbReference type="AlphaFoldDB" id="A0AA38MBQ1"/>
<evidence type="ECO:0000256" key="2">
    <source>
        <dbReference type="ARBA" id="ARBA00022723"/>
    </source>
</evidence>
<proteinExistence type="inferred from homology"/>
<feature type="region of interest" description="Disordered" evidence="8">
    <location>
        <begin position="438"/>
        <end position="460"/>
    </location>
</feature>
<dbReference type="InterPro" id="IPR049899">
    <property type="entry name" value="Znf_C2HC_C3H"/>
</dbReference>
<feature type="coiled-coil region" evidence="7">
    <location>
        <begin position="23"/>
        <end position="61"/>
    </location>
</feature>
<feature type="domain" description="C2HC/C3H-type" evidence="9">
    <location>
        <begin position="458"/>
        <end position="487"/>
    </location>
</feature>
<dbReference type="EMBL" id="JALNTZ010000006">
    <property type="protein sequence ID" value="KAJ3650301.1"/>
    <property type="molecule type" value="Genomic_DNA"/>
</dbReference>
<evidence type="ECO:0000256" key="8">
    <source>
        <dbReference type="SAM" id="MobiDB-lite"/>
    </source>
</evidence>
<keyword evidence="3 6" id="KW-0863">Zinc-finger</keyword>
<comment type="caution">
    <text evidence="10">The sequence shown here is derived from an EMBL/GenBank/DDBJ whole genome shotgun (WGS) entry which is preliminary data.</text>
</comment>
<evidence type="ECO:0000313" key="11">
    <source>
        <dbReference type="Proteomes" id="UP001168821"/>
    </source>
</evidence>
<organism evidence="10 11">
    <name type="scientific">Zophobas morio</name>
    <dbReference type="NCBI Taxonomy" id="2755281"/>
    <lineage>
        <taxon>Eukaryota</taxon>
        <taxon>Metazoa</taxon>
        <taxon>Ecdysozoa</taxon>
        <taxon>Arthropoda</taxon>
        <taxon>Hexapoda</taxon>
        <taxon>Insecta</taxon>
        <taxon>Pterygota</taxon>
        <taxon>Neoptera</taxon>
        <taxon>Endopterygota</taxon>
        <taxon>Coleoptera</taxon>
        <taxon>Polyphaga</taxon>
        <taxon>Cucujiformia</taxon>
        <taxon>Tenebrionidae</taxon>
        <taxon>Zophobas</taxon>
    </lineage>
</organism>
<evidence type="ECO:0000256" key="3">
    <source>
        <dbReference type="ARBA" id="ARBA00022771"/>
    </source>
</evidence>
<dbReference type="PROSITE" id="PS52027">
    <property type="entry name" value="ZF_C2HC_C3H"/>
    <property type="match status" value="2"/>
</dbReference>
<evidence type="ECO:0000256" key="4">
    <source>
        <dbReference type="ARBA" id="ARBA00022833"/>
    </source>
</evidence>
<keyword evidence="4" id="KW-0862">Zinc</keyword>
<dbReference type="PANTHER" id="PTHR14649:SF1">
    <property type="entry name" value="ZINC FINGER C2HC DOMAIN-CONTAINING PROTEIN 1C"/>
    <property type="match status" value="1"/>
</dbReference>
<evidence type="ECO:0000256" key="1">
    <source>
        <dbReference type="ARBA" id="ARBA00010843"/>
    </source>
</evidence>
<feature type="domain" description="C2HC/C3H-type" evidence="9">
    <location>
        <begin position="349"/>
        <end position="378"/>
    </location>
</feature>
<dbReference type="Proteomes" id="UP001168821">
    <property type="component" value="Unassembled WGS sequence"/>
</dbReference>
<dbReference type="InterPro" id="IPR026104">
    <property type="entry name" value="ZNF_C2HC_dom_1C"/>
</dbReference>
<keyword evidence="5 7" id="KW-0175">Coiled coil</keyword>
<dbReference type="PANTHER" id="PTHR14649">
    <property type="entry name" value="ZINC FINGER C2HC DOMAIN-CONTAINING PROTEIN 1C"/>
    <property type="match status" value="1"/>
</dbReference>
<evidence type="ECO:0000259" key="9">
    <source>
        <dbReference type="PROSITE" id="PS52027"/>
    </source>
</evidence>
<feature type="compositionally biased region" description="Polar residues" evidence="8">
    <location>
        <begin position="333"/>
        <end position="342"/>
    </location>
</feature>
<sequence>MHKFLSTSLNSVVSLDFETSWAAKSLQEALQQAKLDAKFQQKQIQEREEKLLRLYENQQQKAFERVNRGSAGSNTSVGSTGGGKVRQMFDERRQKAGIDKSYPLEPLKGTKTVGRMRGASIDRIKNVTVKTVVKSNVQKTSRIKDSKTVVNKQEVVQSIYNNNGEDETYEEHKYECDNLNKTFNKAQFDIIDMMNNQNLNDTLDNEEMPQLEVDELDETMFTGKLTNVGGRLPSEVAKNLEQNTTESKPNSLGKTFRKETKPIIKRSIKPALSPQNLSPRTSVHSQPSKTTTTNQFSSPVRSVSQTMQSASKTPPIKKGTPQPANSARAPCNTRPSAKQSAKSPVARDDFSECRYCNRRFAADRLEVHESICGKTAKKKRKTYDATKHRLEGTELEQYVRRGKTVSNKPSKQPPKKDWRRTHEEFINAIRAAKMAQAHVAKGGKLSDLPPPPPSSNPDYVQCPHCGRKFNEAAAERHIPKCASYIFNKPKPGQPQKGKTSGKK</sequence>
<feature type="region of interest" description="Disordered" evidence="8">
    <location>
        <begin position="484"/>
        <end position="503"/>
    </location>
</feature>
<feature type="region of interest" description="Disordered" evidence="8">
    <location>
        <begin position="240"/>
        <end position="348"/>
    </location>
</feature>
<feature type="compositionally biased region" description="Polar residues" evidence="8">
    <location>
        <begin position="240"/>
        <end position="253"/>
    </location>
</feature>
<accession>A0AA38MBQ1</accession>
<gene>
    <name evidence="10" type="ORF">Zmor_021998</name>
</gene>
<name>A0AA38MBQ1_9CUCU</name>
<protein>
    <recommendedName>
        <fullName evidence="9">C2HC/C3H-type domain-containing protein</fullName>
    </recommendedName>
</protein>
<feature type="region of interest" description="Disordered" evidence="8">
    <location>
        <begin position="401"/>
        <end position="420"/>
    </location>
</feature>